<dbReference type="EMBL" id="CAEZYX010000116">
    <property type="protein sequence ID" value="CAB4747117.1"/>
    <property type="molecule type" value="Genomic_DNA"/>
</dbReference>
<feature type="transmembrane region" description="Helical" evidence="1">
    <location>
        <begin position="109"/>
        <end position="132"/>
    </location>
</feature>
<feature type="transmembrane region" description="Helical" evidence="1">
    <location>
        <begin position="20"/>
        <end position="38"/>
    </location>
</feature>
<protein>
    <submittedName>
        <fullName evidence="3">Unannotated protein</fullName>
    </submittedName>
</protein>
<keyword evidence="1" id="KW-0812">Transmembrane</keyword>
<keyword evidence="1" id="KW-1133">Transmembrane helix</keyword>
<dbReference type="GO" id="GO:0016020">
    <property type="term" value="C:membrane"/>
    <property type="evidence" value="ECO:0007669"/>
    <property type="project" value="InterPro"/>
</dbReference>
<evidence type="ECO:0000313" key="5">
    <source>
        <dbReference type="EMBL" id="CAB5013453.1"/>
    </source>
</evidence>
<dbReference type="Pfam" id="PF01066">
    <property type="entry name" value="CDP-OH_P_transf"/>
    <property type="match status" value="1"/>
</dbReference>
<dbReference type="InterPro" id="IPR000462">
    <property type="entry name" value="CDP-OH_P_trans"/>
</dbReference>
<evidence type="ECO:0000256" key="1">
    <source>
        <dbReference type="SAM" id="Phobius"/>
    </source>
</evidence>
<dbReference type="Gene3D" id="1.20.120.1760">
    <property type="match status" value="1"/>
</dbReference>
<dbReference type="GO" id="GO:0016780">
    <property type="term" value="F:phosphotransferase activity, for other substituted phosphate groups"/>
    <property type="evidence" value="ECO:0007669"/>
    <property type="project" value="InterPro"/>
</dbReference>
<dbReference type="AlphaFoldDB" id="A0A6J6TKM6"/>
<evidence type="ECO:0000313" key="6">
    <source>
        <dbReference type="EMBL" id="CAB5061082.1"/>
    </source>
</evidence>
<dbReference type="InterPro" id="IPR043130">
    <property type="entry name" value="CDP-OH_PTrfase_TM_dom"/>
</dbReference>
<evidence type="ECO:0000313" key="2">
    <source>
        <dbReference type="EMBL" id="CAB4669502.1"/>
    </source>
</evidence>
<proteinExistence type="predicted"/>
<sequence>MNQSDFFKAWSQLHGGARISGIVKGWLTISFVIAKLLVRLRVAPNAITLLGLFFAVLTSLNSQSLIAALFLLLSLASDGIDGSLALVKKSASSRGAILDAVTDRIAEGFWALTFYYLGAPLWIVLTAWLSAFTQEYVRARAGGLGLRAVGVVTIGERPIRASFLFVAIIMHFLELNYVNALAIIWCSLQFLSLTTVLRFAYKNI</sequence>
<dbReference type="EMBL" id="CAFBPL010000032">
    <property type="protein sequence ID" value="CAB5013453.1"/>
    <property type="molecule type" value="Genomic_DNA"/>
</dbReference>
<feature type="transmembrane region" description="Helical" evidence="1">
    <location>
        <begin position="50"/>
        <end position="76"/>
    </location>
</feature>
<accession>A0A6J6TKM6</accession>
<evidence type="ECO:0000313" key="3">
    <source>
        <dbReference type="EMBL" id="CAB4747117.1"/>
    </source>
</evidence>
<organism evidence="3">
    <name type="scientific">freshwater metagenome</name>
    <dbReference type="NCBI Taxonomy" id="449393"/>
    <lineage>
        <taxon>unclassified sequences</taxon>
        <taxon>metagenomes</taxon>
        <taxon>ecological metagenomes</taxon>
    </lineage>
</organism>
<evidence type="ECO:0000313" key="4">
    <source>
        <dbReference type="EMBL" id="CAB4938201.1"/>
    </source>
</evidence>
<reference evidence="3" key="1">
    <citation type="submission" date="2020-05" db="EMBL/GenBank/DDBJ databases">
        <authorList>
            <person name="Chiriac C."/>
            <person name="Salcher M."/>
            <person name="Ghai R."/>
            <person name="Kavagutti S V."/>
        </authorList>
    </citation>
    <scope>NUCLEOTIDE SEQUENCE</scope>
</reference>
<dbReference type="EMBL" id="CAEZWY010000036">
    <property type="protein sequence ID" value="CAB4669502.1"/>
    <property type="molecule type" value="Genomic_DNA"/>
</dbReference>
<dbReference type="EMBL" id="CAFBQT010000024">
    <property type="protein sequence ID" value="CAB5061082.1"/>
    <property type="molecule type" value="Genomic_DNA"/>
</dbReference>
<gene>
    <name evidence="2" type="ORF">UFOPK2312_00487</name>
    <name evidence="3" type="ORF">UFOPK2802_00908</name>
    <name evidence="4" type="ORF">UFOPK3783_00143</name>
    <name evidence="5" type="ORF">UFOPK4113_00426</name>
    <name evidence="6" type="ORF">UFOPK4355_00322</name>
</gene>
<dbReference type="GO" id="GO:0008654">
    <property type="term" value="P:phospholipid biosynthetic process"/>
    <property type="evidence" value="ECO:0007669"/>
    <property type="project" value="InterPro"/>
</dbReference>
<dbReference type="EMBL" id="CAFBNI010000006">
    <property type="protein sequence ID" value="CAB4938201.1"/>
    <property type="molecule type" value="Genomic_DNA"/>
</dbReference>
<name>A0A6J6TKM6_9ZZZZ</name>
<keyword evidence="1" id="KW-0472">Membrane</keyword>